<protein>
    <submittedName>
        <fullName evidence="2">Uncharacterized protein</fullName>
    </submittedName>
</protein>
<keyword evidence="3" id="KW-1185">Reference proteome</keyword>
<dbReference type="Proteomes" id="UP000759131">
    <property type="component" value="Unassembled WGS sequence"/>
</dbReference>
<sequence length="66" mass="7247">MIFIILNVKKMNKMIVLLLVSALVVLTTMDAVTASPINGNIDIHRAKRYVKCGQISCSTGLNIMLN</sequence>
<proteinExistence type="predicted"/>
<feature type="signal peptide" evidence="1">
    <location>
        <begin position="1"/>
        <end position="34"/>
    </location>
</feature>
<feature type="chain" id="PRO_5036403713" evidence="1">
    <location>
        <begin position="35"/>
        <end position="66"/>
    </location>
</feature>
<reference evidence="2" key="1">
    <citation type="submission" date="2020-11" db="EMBL/GenBank/DDBJ databases">
        <authorList>
            <person name="Tran Van P."/>
        </authorList>
    </citation>
    <scope>NUCLEOTIDE SEQUENCE</scope>
</reference>
<name>A0A7R9PX64_9ACAR</name>
<evidence type="ECO:0000313" key="3">
    <source>
        <dbReference type="Proteomes" id="UP000759131"/>
    </source>
</evidence>
<dbReference type="EMBL" id="CAJPIZ010002056">
    <property type="protein sequence ID" value="CAG2104470.1"/>
    <property type="molecule type" value="Genomic_DNA"/>
</dbReference>
<evidence type="ECO:0000313" key="2">
    <source>
        <dbReference type="EMBL" id="CAD7624040.1"/>
    </source>
</evidence>
<accession>A0A7R9PX64</accession>
<keyword evidence="1" id="KW-0732">Signal</keyword>
<gene>
    <name evidence="2" type="ORF">OSB1V03_LOCUS4487</name>
</gene>
<dbReference type="AlphaFoldDB" id="A0A7R9PX64"/>
<dbReference type="EMBL" id="OC856631">
    <property type="protein sequence ID" value="CAD7624040.1"/>
    <property type="molecule type" value="Genomic_DNA"/>
</dbReference>
<organism evidence="2">
    <name type="scientific">Medioppia subpectinata</name>
    <dbReference type="NCBI Taxonomy" id="1979941"/>
    <lineage>
        <taxon>Eukaryota</taxon>
        <taxon>Metazoa</taxon>
        <taxon>Ecdysozoa</taxon>
        <taxon>Arthropoda</taxon>
        <taxon>Chelicerata</taxon>
        <taxon>Arachnida</taxon>
        <taxon>Acari</taxon>
        <taxon>Acariformes</taxon>
        <taxon>Sarcoptiformes</taxon>
        <taxon>Oribatida</taxon>
        <taxon>Brachypylina</taxon>
        <taxon>Oppioidea</taxon>
        <taxon>Oppiidae</taxon>
        <taxon>Medioppia</taxon>
    </lineage>
</organism>
<evidence type="ECO:0000256" key="1">
    <source>
        <dbReference type="SAM" id="SignalP"/>
    </source>
</evidence>